<dbReference type="InterPro" id="IPR043502">
    <property type="entry name" value="DNA/RNA_pol_sf"/>
</dbReference>
<dbReference type="SMART" id="SM00343">
    <property type="entry name" value="ZnF_C2HC"/>
    <property type="match status" value="1"/>
</dbReference>
<dbReference type="InterPro" id="IPR012337">
    <property type="entry name" value="RNaseH-like_sf"/>
</dbReference>
<evidence type="ECO:0008006" key="12">
    <source>
        <dbReference type="Google" id="ProtNLM"/>
    </source>
</evidence>
<reference evidence="11" key="1">
    <citation type="journal article" date="2017" name="Front. Plant Sci.">
        <title>Climate Clever Clovers: New Paradigm to Reduce the Environmental Footprint of Ruminants by Breeding Low Methanogenic Forages Utilizing Haplotype Variation.</title>
        <authorList>
            <person name="Kaur P."/>
            <person name="Appels R."/>
            <person name="Bayer P.E."/>
            <person name="Keeble-Gagnere G."/>
            <person name="Wang J."/>
            <person name="Hirakawa H."/>
            <person name="Shirasawa K."/>
            <person name="Vercoe P."/>
            <person name="Stefanova K."/>
            <person name="Durmic Z."/>
            <person name="Nichols P."/>
            <person name="Revell C."/>
            <person name="Isobe S.N."/>
            <person name="Edwards D."/>
            <person name="Erskine W."/>
        </authorList>
    </citation>
    <scope>NUCLEOTIDE SEQUENCE [LARGE SCALE GENOMIC DNA]</scope>
    <source>
        <strain evidence="11">cv. Daliak</strain>
    </source>
</reference>
<dbReference type="InterPro" id="IPR001584">
    <property type="entry name" value="Integrase_cat-core"/>
</dbReference>
<keyword evidence="6" id="KW-0175">Coiled coil</keyword>
<keyword evidence="2" id="KW-0479">Metal-binding</keyword>
<dbReference type="PANTHER" id="PTHR42648:SF18">
    <property type="entry name" value="RETROTRANSPOSON, UNCLASSIFIED-LIKE PROTEIN"/>
    <property type="match status" value="1"/>
</dbReference>
<gene>
    <name evidence="10" type="ORF">TSUD_166300</name>
</gene>
<sequence length="804" mass="92205">MEETTTFIQPSIPKFDGHYDHWAMLKENLLRSKELWSSIEARVTPASANATAKQQRIAQENQLKDLKVKRAQLQALQREFEVLAMGESETVNDYFARTLAIANRMTTHGETMEQVTVVEKILRSMTKRFKYVVCYIEQSTDVTTMSIDELQSSFLVQEGRMKSQKQSTVEQALKMAGAGRGNGRGRGRTSIHGRGRGRTNKDLVQCYKCHKFGHYQNECPEWENANYCEIDEEEMLLMDDTGSKYNTTKEEMAVMGKGNVKMNIGGKLHVITDVYYIPGLSSNLLSVGQLQQRNLTIVFKHDVCQIVHNEKVWRASHKLELVHSDICGPINRTSNGGNSSQGIKRQLTTAYTPQQNGVSERKNRTILNMVRSMISARNVPKRFWPEAVNWATYVMNRSPTHVVQDVTPEEAWSGYVSNSSDSDELTPRTRRPSSYLRVTNQEQENETDAMQNLALLSFKEDPDSYEEAVKHEVWKKAMESEIEAIKKNDTWELTDLPQGVKPIGVKWIYKTKYNKDGNIDKHKAKLVAKGYAQKHGVDYSEVFAPVARWDTIRAILSLAALNDWCVFQLDVQSAFLHGELSEDVYVNQPLGFQTNNQKLVYKLKKALYGLKQAPRAWYSKIESYFIKEQFTKCPHEHTLFVKNGEEDKILIVSLYVDDVIYTVSQSPQDIFIRQHKYAYEILKRFGMEECNNVSSPIVPGFAWYMDRPTEMHVAAVKRILRYLKGTMSYRILYRNIKEGKVTLVGWTDSDYAGDYDDRKITSGYVFTMGTGAISWSSKKQPILLYLPQRQSLYLLHHVPVKAYG</sequence>
<dbReference type="SUPFAM" id="SSF53098">
    <property type="entry name" value="Ribonuclease H-like"/>
    <property type="match status" value="1"/>
</dbReference>
<feature type="domain" description="Integrase catalytic" evidence="9">
    <location>
        <begin position="216"/>
        <end position="416"/>
    </location>
</feature>
<keyword evidence="5" id="KW-0863">Zinc-finger</keyword>
<feature type="coiled-coil region" evidence="6">
    <location>
        <begin position="49"/>
        <end position="79"/>
    </location>
</feature>
<dbReference type="GO" id="GO:0015074">
    <property type="term" value="P:DNA integration"/>
    <property type="evidence" value="ECO:0007669"/>
    <property type="project" value="InterPro"/>
</dbReference>
<evidence type="ECO:0000256" key="4">
    <source>
        <dbReference type="ARBA" id="ARBA00022801"/>
    </source>
</evidence>
<evidence type="ECO:0000313" key="10">
    <source>
        <dbReference type="EMBL" id="GAU36464.1"/>
    </source>
</evidence>
<evidence type="ECO:0000256" key="6">
    <source>
        <dbReference type="SAM" id="Coils"/>
    </source>
</evidence>
<dbReference type="PANTHER" id="PTHR42648">
    <property type="entry name" value="TRANSPOSASE, PUTATIVE-RELATED"/>
    <property type="match status" value="1"/>
</dbReference>
<evidence type="ECO:0000313" key="11">
    <source>
        <dbReference type="Proteomes" id="UP000242715"/>
    </source>
</evidence>
<dbReference type="SUPFAM" id="SSF56672">
    <property type="entry name" value="DNA/RNA polymerases"/>
    <property type="match status" value="1"/>
</dbReference>
<keyword evidence="4" id="KW-0378">Hydrolase</keyword>
<dbReference type="Gene3D" id="4.10.60.10">
    <property type="entry name" value="Zinc finger, CCHC-type"/>
    <property type="match status" value="1"/>
</dbReference>
<organism evidence="10 11">
    <name type="scientific">Trifolium subterraneum</name>
    <name type="common">Subterranean clover</name>
    <dbReference type="NCBI Taxonomy" id="3900"/>
    <lineage>
        <taxon>Eukaryota</taxon>
        <taxon>Viridiplantae</taxon>
        <taxon>Streptophyta</taxon>
        <taxon>Embryophyta</taxon>
        <taxon>Tracheophyta</taxon>
        <taxon>Spermatophyta</taxon>
        <taxon>Magnoliopsida</taxon>
        <taxon>eudicotyledons</taxon>
        <taxon>Gunneridae</taxon>
        <taxon>Pentapetalae</taxon>
        <taxon>rosids</taxon>
        <taxon>fabids</taxon>
        <taxon>Fabales</taxon>
        <taxon>Fabaceae</taxon>
        <taxon>Papilionoideae</taxon>
        <taxon>50 kb inversion clade</taxon>
        <taxon>NPAAA clade</taxon>
        <taxon>Hologalegina</taxon>
        <taxon>IRL clade</taxon>
        <taxon>Trifolieae</taxon>
        <taxon>Trifolium</taxon>
    </lineage>
</organism>
<feature type="domain" description="CCHC-type" evidence="8">
    <location>
        <begin position="206"/>
        <end position="221"/>
    </location>
</feature>
<evidence type="ECO:0000256" key="3">
    <source>
        <dbReference type="ARBA" id="ARBA00022750"/>
    </source>
</evidence>
<dbReference type="GO" id="GO:0004190">
    <property type="term" value="F:aspartic-type endopeptidase activity"/>
    <property type="evidence" value="ECO:0007669"/>
    <property type="project" value="UniProtKB-KW"/>
</dbReference>
<feature type="region of interest" description="Disordered" evidence="7">
    <location>
        <begin position="414"/>
        <end position="433"/>
    </location>
</feature>
<dbReference type="InterPro" id="IPR054722">
    <property type="entry name" value="PolX-like_BBD"/>
</dbReference>
<dbReference type="OrthoDB" id="783026at2759"/>
<evidence type="ECO:0000256" key="1">
    <source>
        <dbReference type="ARBA" id="ARBA00022670"/>
    </source>
</evidence>
<evidence type="ECO:0000259" key="9">
    <source>
        <dbReference type="PROSITE" id="PS50994"/>
    </source>
</evidence>
<dbReference type="GO" id="GO:0006508">
    <property type="term" value="P:proteolysis"/>
    <property type="evidence" value="ECO:0007669"/>
    <property type="project" value="UniProtKB-KW"/>
</dbReference>
<evidence type="ECO:0000256" key="5">
    <source>
        <dbReference type="PROSITE-ProRule" id="PRU00047"/>
    </source>
</evidence>
<dbReference type="PROSITE" id="PS50158">
    <property type="entry name" value="ZF_CCHC"/>
    <property type="match status" value="1"/>
</dbReference>
<dbReference type="Gene3D" id="3.30.420.10">
    <property type="entry name" value="Ribonuclease H-like superfamily/Ribonuclease H"/>
    <property type="match status" value="1"/>
</dbReference>
<name>A0A2Z6MUZ1_TRISU</name>
<protein>
    <recommendedName>
        <fullName evidence="12">CCHC-type domain-containing protein</fullName>
    </recommendedName>
</protein>
<proteinExistence type="predicted"/>
<dbReference type="GO" id="GO:0008270">
    <property type="term" value="F:zinc ion binding"/>
    <property type="evidence" value="ECO:0007669"/>
    <property type="project" value="UniProtKB-KW"/>
</dbReference>
<dbReference type="Pfam" id="PF22936">
    <property type="entry name" value="Pol_BBD"/>
    <property type="match status" value="1"/>
</dbReference>
<dbReference type="SUPFAM" id="SSF57756">
    <property type="entry name" value="Retrovirus zinc finger-like domains"/>
    <property type="match status" value="1"/>
</dbReference>
<evidence type="ECO:0000256" key="2">
    <source>
        <dbReference type="ARBA" id="ARBA00022723"/>
    </source>
</evidence>
<dbReference type="InterPro" id="IPR013103">
    <property type="entry name" value="RVT_2"/>
</dbReference>
<keyword evidence="5" id="KW-0862">Zinc</keyword>
<dbReference type="EMBL" id="DF973631">
    <property type="protein sequence ID" value="GAU36464.1"/>
    <property type="molecule type" value="Genomic_DNA"/>
</dbReference>
<dbReference type="PROSITE" id="PS50994">
    <property type="entry name" value="INTEGRASE"/>
    <property type="match status" value="1"/>
</dbReference>
<dbReference type="InterPro" id="IPR036397">
    <property type="entry name" value="RNaseH_sf"/>
</dbReference>
<accession>A0A2Z6MUZ1</accession>
<dbReference type="InterPro" id="IPR036875">
    <property type="entry name" value="Znf_CCHC_sf"/>
</dbReference>
<dbReference type="Pfam" id="PF07727">
    <property type="entry name" value="RVT_2"/>
    <property type="match status" value="1"/>
</dbReference>
<evidence type="ECO:0000259" key="8">
    <source>
        <dbReference type="PROSITE" id="PS50158"/>
    </source>
</evidence>
<dbReference type="InterPro" id="IPR001878">
    <property type="entry name" value="Znf_CCHC"/>
</dbReference>
<dbReference type="CDD" id="cd09272">
    <property type="entry name" value="RNase_HI_RT_Ty1"/>
    <property type="match status" value="1"/>
</dbReference>
<keyword evidence="11" id="KW-1185">Reference proteome</keyword>
<evidence type="ECO:0000256" key="7">
    <source>
        <dbReference type="SAM" id="MobiDB-lite"/>
    </source>
</evidence>
<dbReference type="Pfam" id="PF14223">
    <property type="entry name" value="Retrotran_gag_2"/>
    <property type="match status" value="1"/>
</dbReference>
<dbReference type="InterPro" id="IPR039537">
    <property type="entry name" value="Retrotran_Ty1/copia-like"/>
</dbReference>
<dbReference type="Proteomes" id="UP000242715">
    <property type="component" value="Unassembled WGS sequence"/>
</dbReference>
<dbReference type="GO" id="GO:0003676">
    <property type="term" value="F:nucleic acid binding"/>
    <property type="evidence" value="ECO:0007669"/>
    <property type="project" value="InterPro"/>
</dbReference>
<keyword evidence="1" id="KW-0645">Protease</keyword>
<keyword evidence="3" id="KW-0064">Aspartyl protease</keyword>
<dbReference type="AlphaFoldDB" id="A0A2Z6MUZ1"/>